<keyword evidence="1" id="KW-0812">Transmembrane</keyword>
<dbReference type="AlphaFoldDB" id="A0A4Y9SUK3"/>
<proteinExistence type="predicted"/>
<keyword evidence="1" id="KW-1133">Transmembrane helix</keyword>
<evidence type="ECO:0000256" key="1">
    <source>
        <dbReference type="SAM" id="Phobius"/>
    </source>
</evidence>
<organism evidence="2 3">
    <name type="scientific">Massilia horti</name>
    <dbReference type="NCBI Taxonomy" id="2562153"/>
    <lineage>
        <taxon>Bacteria</taxon>
        <taxon>Pseudomonadati</taxon>
        <taxon>Pseudomonadota</taxon>
        <taxon>Betaproteobacteria</taxon>
        <taxon>Burkholderiales</taxon>
        <taxon>Oxalobacteraceae</taxon>
        <taxon>Telluria group</taxon>
        <taxon>Massilia</taxon>
    </lineage>
</organism>
<reference evidence="2 3" key="1">
    <citation type="submission" date="2019-03" db="EMBL/GenBank/DDBJ databases">
        <title>Draft genome of Massilia hortus sp. nov., a novel bacterial species of the Oxalobacteraceae family.</title>
        <authorList>
            <person name="Peta V."/>
            <person name="Raths R."/>
            <person name="Bucking H."/>
        </authorList>
    </citation>
    <scope>NUCLEOTIDE SEQUENCE [LARGE SCALE GENOMIC DNA]</scope>
    <source>
        <strain evidence="2 3">ONC3</strain>
    </source>
</reference>
<sequence length="108" mass="12520">MKTEEEGRKTAMNARDVITLMAIYVAIYYFNARRLLFWIREFDKEYFQSLGFVGGVGMRNSVAIGKILFDRSLPKPDYPPGFKFRLKFTRFILFFSPGVAVVMIFLAA</sequence>
<dbReference type="RefSeq" id="WP_135191314.1">
    <property type="nucleotide sequence ID" value="NZ_SPUM01000129.1"/>
</dbReference>
<keyword evidence="1" id="KW-0472">Membrane</keyword>
<protein>
    <submittedName>
        <fullName evidence="2">Uncharacterized protein</fullName>
    </submittedName>
</protein>
<feature type="transmembrane region" description="Helical" evidence="1">
    <location>
        <begin position="90"/>
        <end position="107"/>
    </location>
</feature>
<comment type="caution">
    <text evidence="2">The sequence shown here is derived from an EMBL/GenBank/DDBJ whole genome shotgun (WGS) entry which is preliminary data.</text>
</comment>
<feature type="transmembrane region" description="Helical" evidence="1">
    <location>
        <begin position="12"/>
        <end position="30"/>
    </location>
</feature>
<accession>A0A4Y9SUK3</accession>
<evidence type="ECO:0000313" key="2">
    <source>
        <dbReference type="EMBL" id="TFW29167.1"/>
    </source>
</evidence>
<gene>
    <name evidence="2" type="ORF">E4O92_19440</name>
</gene>
<dbReference type="EMBL" id="SPUM01000129">
    <property type="protein sequence ID" value="TFW29167.1"/>
    <property type="molecule type" value="Genomic_DNA"/>
</dbReference>
<keyword evidence="3" id="KW-1185">Reference proteome</keyword>
<evidence type="ECO:0000313" key="3">
    <source>
        <dbReference type="Proteomes" id="UP000297258"/>
    </source>
</evidence>
<dbReference type="Proteomes" id="UP000297258">
    <property type="component" value="Unassembled WGS sequence"/>
</dbReference>
<name>A0A4Y9SUK3_9BURK</name>